<dbReference type="InterPro" id="IPR021478">
    <property type="entry name" value="DUF3131"/>
</dbReference>
<proteinExistence type="predicted"/>
<dbReference type="RefSeq" id="WP_024522133.1">
    <property type="nucleotide sequence ID" value="NZ_CP065626.1"/>
</dbReference>
<keyword evidence="1" id="KW-0472">Membrane</keyword>
<keyword evidence="1" id="KW-0812">Transmembrane</keyword>
<protein>
    <submittedName>
        <fullName evidence="3">Protein of uncharacterized function (DUF3131)</fullName>
    </submittedName>
</protein>
<dbReference type="OrthoDB" id="9147113at2"/>
<sequence length="451" mass="49505">MALSTNLLRARSYIATLCGFLLALGIVLYVERHQPPPVIPLTPQNLGTDFPALPAARALSFQQAIDARIAWQYFVNNTQQSGLVNALDRQPYVSLWSIGDQLMATLAAERLGIIGRAELDRRLTATLQALHALPLAPRRLPWQYYHSTTLAPYPQQDEAGITWSAADIGRLLSALQACRNHYPEHGAAITRLLSAWQLSALFQQRPYAPYALRATPRWQLISRPGEEGLGYRLYLQSALSGLTPSAGIILQQPLRGQRTIDVNGVILTEDEQNDTLALPYDEVITLRATRHPLIVMAPYLLAALEYGFSLDNAAVTWRIFQAQQSRYNPDTGKHFIFDAREGSAPSPLSGAPGPQGAVLQLSTQTAFAWDALLALPWSATLRQQAQTLFVPGRGWRDGVRLDGSASPIISATSNALILESLLYQIQGPLLCAYCQSPDATRANRPTGEPTP</sequence>
<evidence type="ECO:0000313" key="3">
    <source>
        <dbReference type="EMBL" id="STC87735.1"/>
    </source>
</evidence>
<evidence type="ECO:0000313" key="4">
    <source>
        <dbReference type="Proteomes" id="UP000255248"/>
    </source>
</evidence>
<dbReference type="Proteomes" id="UP000255248">
    <property type="component" value="Unassembled WGS sequence"/>
</dbReference>
<organism evidence="3 4">
    <name type="scientific">Edwardsiella hoshinae</name>
    <dbReference type="NCBI Taxonomy" id="93378"/>
    <lineage>
        <taxon>Bacteria</taxon>
        <taxon>Pseudomonadati</taxon>
        <taxon>Pseudomonadota</taxon>
        <taxon>Gammaproteobacteria</taxon>
        <taxon>Enterobacterales</taxon>
        <taxon>Hafniaceae</taxon>
        <taxon>Edwardsiella</taxon>
    </lineage>
</organism>
<dbReference type="AlphaFoldDB" id="A0A376DFW3"/>
<evidence type="ECO:0000256" key="1">
    <source>
        <dbReference type="SAM" id="Phobius"/>
    </source>
</evidence>
<feature type="domain" description="DUF3131" evidence="2">
    <location>
        <begin position="66"/>
        <end position="331"/>
    </location>
</feature>
<dbReference type="Pfam" id="PF11329">
    <property type="entry name" value="DUF3131"/>
    <property type="match status" value="2"/>
</dbReference>
<dbReference type="EMBL" id="UFXZ01000001">
    <property type="protein sequence ID" value="STC87735.1"/>
    <property type="molecule type" value="Genomic_DNA"/>
</dbReference>
<gene>
    <name evidence="3" type="ORF">NCTC12121_01559</name>
</gene>
<name>A0A376DFW3_9GAMM</name>
<reference evidence="3 4" key="1">
    <citation type="submission" date="2018-06" db="EMBL/GenBank/DDBJ databases">
        <authorList>
            <consortium name="Pathogen Informatics"/>
            <person name="Doyle S."/>
        </authorList>
    </citation>
    <scope>NUCLEOTIDE SEQUENCE [LARGE SCALE GENOMIC DNA]</scope>
    <source>
        <strain evidence="3 4">NCTC12121</strain>
    </source>
</reference>
<accession>A0A376DFW3</accession>
<evidence type="ECO:0000259" key="2">
    <source>
        <dbReference type="Pfam" id="PF11329"/>
    </source>
</evidence>
<dbReference type="STRING" id="93378.A9798_07425"/>
<keyword evidence="1" id="KW-1133">Transmembrane helix</keyword>
<feature type="transmembrane region" description="Helical" evidence="1">
    <location>
        <begin position="12"/>
        <end position="30"/>
    </location>
</feature>
<dbReference type="Gene3D" id="1.50.10.140">
    <property type="match status" value="1"/>
</dbReference>
<feature type="domain" description="DUF3131" evidence="2">
    <location>
        <begin position="358"/>
        <end position="426"/>
    </location>
</feature>